<dbReference type="KEGG" id="pcea:J3359_14795"/>
<dbReference type="EMBL" id="CP071869">
    <property type="protein sequence ID" value="QTE24534.1"/>
    <property type="molecule type" value="Genomic_DNA"/>
</dbReference>
<evidence type="ECO:0000313" key="2">
    <source>
        <dbReference type="Proteomes" id="UP000663920"/>
    </source>
</evidence>
<name>A0A975CT70_9FLAO</name>
<accession>A0A975CT70</accession>
<dbReference type="AlphaFoldDB" id="A0A975CT70"/>
<organism evidence="1 2">
    <name type="scientific">Polaribacter cellanae</name>
    <dbReference type="NCBI Taxonomy" id="2818493"/>
    <lineage>
        <taxon>Bacteria</taxon>
        <taxon>Pseudomonadati</taxon>
        <taxon>Bacteroidota</taxon>
        <taxon>Flavobacteriia</taxon>
        <taxon>Flavobacteriales</taxon>
        <taxon>Flavobacteriaceae</taxon>
    </lineage>
</organism>
<sequence>MIKKIPFLFFVAVLFGFNFTFSQVKFEKEYRLKTSDVPKKALHIVTMWDFKKKVKWYAEESQDGKTVEAKVCHNRNRISLEFEENGTLIDVEKTVKFSDLEEDIQKNIENTLSKKFKKFRFKKVQIQFIGDESAIYNEIFNLKSHHKKIIPKYEIIVKGKKEKRYQNFEILFNRKGEIEKELLIKSSDSTNLEF</sequence>
<proteinExistence type="predicted"/>
<evidence type="ECO:0000313" key="1">
    <source>
        <dbReference type="EMBL" id="QTE24534.1"/>
    </source>
</evidence>
<gene>
    <name evidence="1" type="ORF">J3359_14795</name>
</gene>
<protein>
    <submittedName>
        <fullName evidence="1">Uncharacterized protein</fullName>
    </submittedName>
</protein>
<dbReference type="Proteomes" id="UP000663920">
    <property type="component" value="Chromosome"/>
</dbReference>
<reference evidence="1 2" key="1">
    <citation type="submission" date="2021-03" db="EMBL/GenBank/DDBJ databases">
        <title>Complete genome of Polaribacter_sp.SM13.</title>
        <authorList>
            <person name="Jeong S.W."/>
            <person name="Bae J.W."/>
        </authorList>
    </citation>
    <scope>NUCLEOTIDE SEQUENCE [LARGE SCALE GENOMIC DNA]</scope>
    <source>
        <strain evidence="1 2">SM13</strain>
    </source>
</reference>
<keyword evidence="2" id="KW-1185">Reference proteome</keyword>
<dbReference type="SUPFAM" id="SSF160574">
    <property type="entry name" value="BT0923-like"/>
    <property type="match status" value="1"/>
</dbReference>